<dbReference type="InterPro" id="IPR050353">
    <property type="entry name" value="PyrK_electron_transfer"/>
</dbReference>
<dbReference type="InterPro" id="IPR023455">
    <property type="entry name" value="Dihydroorotate_DHASE_ETsu"/>
</dbReference>
<keyword evidence="9 11" id="KW-0408">Iron</keyword>
<evidence type="ECO:0000313" key="16">
    <source>
        <dbReference type="Proteomes" id="UP000823915"/>
    </source>
</evidence>
<dbReference type="AlphaFoldDB" id="A0A9D1YBP1"/>
<keyword evidence="2 11" id="KW-0813">Transport</keyword>
<evidence type="ECO:0000256" key="5">
    <source>
        <dbReference type="ARBA" id="ARBA00022723"/>
    </source>
</evidence>
<dbReference type="GO" id="GO:0009055">
    <property type="term" value="F:electron transfer activity"/>
    <property type="evidence" value="ECO:0007669"/>
    <property type="project" value="UniProtKB-UniRule"/>
</dbReference>
<name>A0A9D1YBP1_9FIRM</name>
<dbReference type="Gene3D" id="2.40.30.10">
    <property type="entry name" value="Translation factors"/>
    <property type="match status" value="1"/>
</dbReference>
<evidence type="ECO:0000256" key="1">
    <source>
        <dbReference type="ARBA" id="ARBA00006422"/>
    </source>
</evidence>
<dbReference type="Pfam" id="PF00970">
    <property type="entry name" value="FAD_binding_6"/>
    <property type="match status" value="1"/>
</dbReference>
<dbReference type="Proteomes" id="UP000823915">
    <property type="component" value="Unassembled WGS sequence"/>
</dbReference>
<gene>
    <name evidence="11" type="primary">pyrK</name>
    <name evidence="15" type="ORF">H9838_01055</name>
</gene>
<protein>
    <recommendedName>
        <fullName evidence="11">Dihydroorotate dehydrogenase B (NAD(+)), electron transfer subunit</fullName>
    </recommendedName>
    <alternativeName>
        <fullName evidence="11">Dihydroorotate oxidase B, electron transfer subunit</fullName>
    </alternativeName>
</protein>
<evidence type="ECO:0000256" key="9">
    <source>
        <dbReference type="ARBA" id="ARBA00023004"/>
    </source>
</evidence>
<reference evidence="15" key="2">
    <citation type="submission" date="2021-04" db="EMBL/GenBank/DDBJ databases">
        <authorList>
            <person name="Gilroy R."/>
        </authorList>
    </citation>
    <scope>NUCLEOTIDE SEQUENCE</scope>
    <source>
        <strain evidence="15">1282</strain>
    </source>
</reference>
<evidence type="ECO:0000256" key="13">
    <source>
        <dbReference type="PIRSR" id="PIRSR006816-2"/>
    </source>
</evidence>
<organism evidence="15 16">
    <name type="scientific">Candidatus Acutalibacter pullistercoris</name>
    <dbReference type="NCBI Taxonomy" id="2838418"/>
    <lineage>
        <taxon>Bacteria</taxon>
        <taxon>Bacillati</taxon>
        <taxon>Bacillota</taxon>
        <taxon>Clostridia</taxon>
        <taxon>Eubacteriales</taxon>
        <taxon>Acutalibacteraceae</taxon>
        <taxon>Acutalibacter</taxon>
    </lineage>
</organism>
<comment type="cofactor">
    <cofactor evidence="11">
        <name>[2Fe-2S] cluster</name>
        <dbReference type="ChEBI" id="CHEBI:190135"/>
    </cofactor>
    <text evidence="11">Binds 1 [2Fe-2S] cluster per subunit.</text>
</comment>
<sequence length="252" mass="26833">MKYDSQVCKLVSARQLSGDVYDFVLACPELAALAVPGQFAQIKVPGHTLRRPISICGMDKAAGTLRFVFQIRGEGTAELARFTPGQEIEILAPLGNGFPIDREKRTLLVGGGIGVPPLLGVASQLGDKAIAVLGFRNKDAVILEEDFQQAGAKTFIATDDGSYGHHGLVTDLCQDQEFDCVMACGPAPMLKAVKALAQQRGAACSVSLEERMACGIGACLGCAVALYREDGTEYFGHVCKDGPVFESHRVAW</sequence>
<dbReference type="InterPro" id="IPR008333">
    <property type="entry name" value="Cbr1-like_FAD-bd_dom"/>
</dbReference>
<keyword evidence="7 11" id="KW-0665">Pyrimidine biosynthesis</keyword>
<feature type="binding site" evidence="11 12">
    <location>
        <begin position="75"/>
        <end position="76"/>
    </location>
    <ligand>
        <name>FAD</name>
        <dbReference type="ChEBI" id="CHEBI:57692"/>
    </ligand>
</feature>
<dbReference type="Gene3D" id="3.40.50.80">
    <property type="entry name" value="Nucleotide-binding domain of ferredoxin-NADP reductase (FNR) module"/>
    <property type="match status" value="1"/>
</dbReference>
<dbReference type="PANTHER" id="PTHR43513:SF3">
    <property type="entry name" value="DIHYDROOROTATE DEHYDROGENASE B (NAD(+)), ELECTRON TRANSFER SUBUNIT-RELATED"/>
    <property type="match status" value="1"/>
</dbReference>
<feature type="domain" description="FAD-binding FR-type" evidence="14">
    <location>
        <begin position="3"/>
        <end position="100"/>
    </location>
</feature>
<keyword evidence="10 11" id="KW-0411">Iron-sulfur</keyword>
<dbReference type="InterPro" id="IPR039261">
    <property type="entry name" value="FNR_nucleotide-bd"/>
</dbReference>
<keyword evidence="5 11" id="KW-0479">Metal-binding</keyword>
<dbReference type="GO" id="GO:0044205">
    <property type="term" value="P:'de novo' UMP biosynthetic process"/>
    <property type="evidence" value="ECO:0007669"/>
    <property type="project" value="UniProtKB-UniRule"/>
</dbReference>
<comment type="pathway">
    <text evidence="11">Pyrimidine metabolism; UMP biosynthesis via de novo pathway; orotate from (S)-dihydroorotate (NAD(+) route): step 1/1.</text>
</comment>
<comment type="function">
    <text evidence="11">Responsible for channeling the electrons from the oxidation of dihydroorotate from the FMN redox center in the PyrD type B subunit to the ultimate electron acceptor NAD(+).</text>
</comment>
<dbReference type="GO" id="GO:0051537">
    <property type="term" value="F:2 iron, 2 sulfur cluster binding"/>
    <property type="evidence" value="ECO:0007669"/>
    <property type="project" value="UniProtKB-KW"/>
</dbReference>
<dbReference type="PANTHER" id="PTHR43513">
    <property type="entry name" value="DIHYDROOROTATE DEHYDROGENASE B (NAD(+)), ELECTRON TRANSFER SUBUNIT"/>
    <property type="match status" value="1"/>
</dbReference>
<feature type="binding site" evidence="11 13">
    <location>
        <position position="222"/>
    </location>
    <ligand>
        <name>[2Fe-2S] cluster</name>
        <dbReference type="ChEBI" id="CHEBI:190135"/>
    </ligand>
</feature>
<dbReference type="InterPro" id="IPR037117">
    <property type="entry name" value="Dihydroorotate_DH_ele_sf"/>
</dbReference>
<comment type="cofactor">
    <cofactor evidence="11 12">
        <name>FAD</name>
        <dbReference type="ChEBI" id="CHEBI:57692"/>
    </cofactor>
    <text evidence="11 12">Binds 1 FAD per subunit.</text>
</comment>
<dbReference type="InterPro" id="IPR017938">
    <property type="entry name" value="Riboflavin_synthase-like_b-brl"/>
</dbReference>
<dbReference type="PROSITE" id="PS51384">
    <property type="entry name" value="FAD_FR"/>
    <property type="match status" value="1"/>
</dbReference>
<accession>A0A9D1YBP1</accession>
<dbReference type="CDD" id="cd06218">
    <property type="entry name" value="DHOD_e_trans"/>
    <property type="match status" value="1"/>
</dbReference>
<dbReference type="GO" id="GO:0046872">
    <property type="term" value="F:metal ion binding"/>
    <property type="evidence" value="ECO:0007669"/>
    <property type="project" value="UniProtKB-KW"/>
</dbReference>
<feature type="binding site" evidence="11 13">
    <location>
        <position position="214"/>
    </location>
    <ligand>
        <name>[2Fe-2S] cluster</name>
        <dbReference type="ChEBI" id="CHEBI:190135"/>
    </ligand>
</feature>
<dbReference type="InterPro" id="IPR019480">
    <property type="entry name" value="Dihydroorotate_DH_Fe-S-bd"/>
</dbReference>
<evidence type="ECO:0000259" key="14">
    <source>
        <dbReference type="PROSITE" id="PS51384"/>
    </source>
</evidence>
<dbReference type="SUPFAM" id="SSF63380">
    <property type="entry name" value="Riboflavin synthase domain-like"/>
    <property type="match status" value="1"/>
</dbReference>
<dbReference type="HAMAP" id="MF_01211">
    <property type="entry name" value="DHODB_Fe_S_bind"/>
    <property type="match status" value="1"/>
</dbReference>
<dbReference type="Gene3D" id="2.10.240.10">
    <property type="entry name" value="Dihydroorotate dehydrogenase, electron transfer subunit"/>
    <property type="match status" value="1"/>
</dbReference>
<feature type="binding site" evidence="11 13">
    <location>
        <position position="219"/>
    </location>
    <ligand>
        <name>[2Fe-2S] cluster</name>
        <dbReference type="ChEBI" id="CHEBI:190135"/>
    </ligand>
</feature>
<dbReference type="PIRSF" id="PIRSF006816">
    <property type="entry name" value="Cyc3_hyd_g"/>
    <property type="match status" value="1"/>
</dbReference>
<evidence type="ECO:0000313" key="15">
    <source>
        <dbReference type="EMBL" id="HIY25745.1"/>
    </source>
</evidence>
<feature type="binding site" evidence="11 12">
    <location>
        <begin position="68"/>
        <end position="70"/>
    </location>
    <ligand>
        <name>FAD</name>
        <dbReference type="ChEBI" id="CHEBI:57692"/>
    </ligand>
</feature>
<evidence type="ECO:0000256" key="8">
    <source>
        <dbReference type="ARBA" id="ARBA00022982"/>
    </source>
</evidence>
<comment type="cofactor">
    <cofactor evidence="13">
        <name>[2Fe-2S] cluster</name>
        <dbReference type="ChEBI" id="CHEBI:190135"/>
    </cofactor>
    <text evidence="13">Binds 1 [2Fe-2S] cluster per subunit.</text>
</comment>
<keyword evidence="3 11" id="KW-0285">Flavoprotein</keyword>
<feature type="binding site" evidence="11 12">
    <location>
        <begin position="51"/>
        <end position="54"/>
    </location>
    <ligand>
        <name>FAD</name>
        <dbReference type="ChEBI" id="CHEBI:57692"/>
    </ligand>
</feature>
<proteinExistence type="inferred from homology"/>
<comment type="caution">
    <text evidence="15">The sequence shown here is derived from an EMBL/GenBank/DDBJ whole genome shotgun (WGS) entry which is preliminary data.</text>
</comment>
<dbReference type="GO" id="GO:0016491">
    <property type="term" value="F:oxidoreductase activity"/>
    <property type="evidence" value="ECO:0007669"/>
    <property type="project" value="InterPro"/>
</dbReference>
<dbReference type="GO" id="GO:0050660">
    <property type="term" value="F:flavin adenine dinucleotide binding"/>
    <property type="evidence" value="ECO:0007669"/>
    <property type="project" value="InterPro"/>
</dbReference>
<dbReference type="SUPFAM" id="SSF52343">
    <property type="entry name" value="Ferredoxin reductase-like, C-terminal NADP-linked domain"/>
    <property type="match status" value="1"/>
</dbReference>
<comment type="similarity">
    <text evidence="1 11">Belongs to the PyrK family.</text>
</comment>
<comment type="subunit">
    <text evidence="11">Heterotetramer of 2 PyrK and 2 PyrD type B subunits.</text>
</comment>
<evidence type="ECO:0000256" key="3">
    <source>
        <dbReference type="ARBA" id="ARBA00022630"/>
    </source>
</evidence>
<evidence type="ECO:0000256" key="12">
    <source>
        <dbReference type="PIRSR" id="PIRSR006816-1"/>
    </source>
</evidence>
<keyword evidence="4 11" id="KW-0001">2Fe-2S</keyword>
<evidence type="ECO:0000256" key="11">
    <source>
        <dbReference type="HAMAP-Rule" id="MF_01211"/>
    </source>
</evidence>
<evidence type="ECO:0000256" key="10">
    <source>
        <dbReference type="ARBA" id="ARBA00023014"/>
    </source>
</evidence>
<evidence type="ECO:0000256" key="2">
    <source>
        <dbReference type="ARBA" id="ARBA00022448"/>
    </source>
</evidence>
<dbReference type="InterPro" id="IPR017927">
    <property type="entry name" value="FAD-bd_FR_type"/>
</dbReference>
<evidence type="ECO:0000256" key="6">
    <source>
        <dbReference type="ARBA" id="ARBA00022827"/>
    </source>
</evidence>
<reference evidence="15" key="1">
    <citation type="journal article" date="2021" name="PeerJ">
        <title>Extensive microbial diversity within the chicken gut microbiome revealed by metagenomics and culture.</title>
        <authorList>
            <person name="Gilroy R."/>
            <person name="Ravi A."/>
            <person name="Getino M."/>
            <person name="Pursley I."/>
            <person name="Horton D.L."/>
            <person name="Alikhan N.F."/>
            <person name="Baker D."/>
            <person name="Gharbi K."/>
            <person name="Hall N."/>
            <person name="Watson M."/>
            <person name="Adriaenssens E.M."/>
            <person name="Foster-Nyarko E."/>
            <person name="Jarju S."/>
            <person name="Secka A."/>
            <person name="Antonio M."/>
            <person name="Oren A."/>
            <person name="Chaudhuri R.R."/>
            <person name="La Ragione R."/>
            <person name="Hildebrand F."/>
            <person name="Pallen M.J."/>
        </authorList>
    </citation>
    <scope>NUCLEOTIDE SEQUENCE</scope>
    <source>
        <strain evidence="15">1282</strain>
    </source>
</reference>
<feature type="binding site" evidence="11 13">
    <location>
        <position position="239"/>
    </location>
    <ligand>
        <name>[2Fe-2S] cluster</name>
        <dbReference type="ChEBI" id="CHEBI:190135"/>
    </ligand>
</feature>
<keyword evidence="6 11" id="KW-0274">FAD</keyword>
<evidence type="ECO:0000256" key="4">
    <source>
        <dbReference type="ARBA" id="ARBA00022714"/>
    </source>
</evidence>
<keyword evidence="8 11" id="KW-0249">Electron transport</keyword>
<dbReference type="InterPro" id="IPR012165">
    <property type="entry name" value="Cyt_c3_hydrogenase_gsu"/>
</dbReference>
<dbReference type="EMBL" id="DXDU01000012">
    <property type="protein sequence ID" value="HIY25745.1"/>
    <property type="molecule type" value="Genomic_DNA"/>
</dbReference>
<evidence type="ECO:0000256" key="7">
    <source>
        <dbReference type="ARBA" id="ARBA00022975"/>
    </source>
</evidence>
<dbReference type="Pfam" id="PF10418">
    <property type="entry name" value="DHODB_Fe-S_bind"/>
    <property type="match status" value="1"/>
</dbReference>